<evidence type="ECO:0000313" key="7">
    <source>
        <dbReference type="EMBL" id="QQP57638.1"/>
    </source>
</evidence>
<keyword evidence="4" id="KW-0539">Nucleus</keyword>
<dbReference type="Proteomes" id="UP000595437">
    <property type="component" value="Chromosome 2"/>
</dbReference>
<dbReference type="GO" id="GO:0005634">
    <property type="term" value="C:nucleus"/>
    <property type="evidence" value="ECO:0007669"/>
    <property type="project" value="TreeGrafter"/>
</dbReference>
<comment type="function">
    <text evidence="5">Putative transcription factor required for axon growth and guidance in the central and peripheral nervous systems. Repels CNS axons away from the midline by promoting the expression of the midline repellent sli and its receptor robo.</text>
</comment>
<evidence type="ECO:0000256" key="2">
    <source>
        <dbReference type="ARBA" id="ARBA00022782"/>
    </source>
</evidence>
<dbReference type="InterPro" id="IPR011333">
    <property type="entry name" value="SKP1/BTB/POZ_sf"/>
</dbReference>
<evidence type="ECO:0000256" key="4">
    <source>
        <dbReference type="ARBA" id="ARBA00023242"/>
    </source>
</evidence>
<dbReference type="GO" id="GO:0006357">
    <property type="term" value="P:regulation of transcription by RNA polymerase II"/>
    <property type="evidence" value="ECO:0007669"/>
    <property type="project" value="TreeGrafter"/>
</dbReference>
<reference evidence="8" key="1">
    <citation type="submission" date="2021-01" db="EMBL/GenBank/DDBJ databases">
        <title>Caligus Genome Assembly.</title>
        <authorList>
            <person name="Gallardo-Escarate C."/>
        </authorList>
    </citation>
    <scope>NUCLEOTIDE SEQUENCE [LARGE SCALE GENOMIC DNA]</scope>
</reference>
<dbReference type="GO" id="GO:0007464">
    <property type="term" value="P:R3/R4 cell fate commitment"/>
    <property type="evidence" value="ECO:0007669"/>
    <property type="project" value="UniProtKB-ARBA"/>
</dbReference>
<dbReference type="GO" id="GO:0045476">
    <property type="term" value="P:nurse cell apoptotic process"/>
    <property type="evidence" value="ECO:0007669"/>
    <property type="project" value="UniProtKB-ARBA"/>
</dbReference>
<dbReference type="GO" id="GO:0008406">
    <property type="term" value="P:gonad development"/>
    <property type="evidence" value="ECO:0007669"/>
    <property type="project" value="UniProtKB-ARBA"/>
</dbReference>
<proteinExistence type="predicted"/>
<evidence type="ECO:0000259" key="6">
    <source>
        <dbReference type="PROSITE" id="PS50097"/>
    </source>
</evidence>
<dbReference type="InterPro" id="IPR051095">
    <property type="entry name" value="Dros_DevTransReg"/>
</dbReference>
<organism evidence="7 8">
    <name type="scientific">Caligus rogercresseyi</name>
    <name type="common">Sea louse</name>
    <dbReference type="NCBI Taxonomy" id="217165"/>
    <lineage>
        <taxon>Eukaryota</taxon>
        <taxon>Metazoa</taxon>
        <taxon>Ecdysozoa</taxon>
        <taxon>Arthropoda</taxon>
        <taxon>Crustacea</taxon>
        <taxon>Multicrustacea</taxon>
        <taxon>Hexanauplia</taxon>
        <taxon>Copepoda</taxon>
        <taxon>Siphonostomatoida</taxon>
        <taxon>Caligidae</taxon>
        <taxon>Caligus</taxon>
    </lineage>
</organism>
<gene>
    <name evidence="7" type="ORF">FKW44_002691</name>
</gene>
<dbReference type="Pfam" id="PF00651">
    <property type="entry name" value="BTB"/>
    <property type="match status" value="1"/>
</dbReference>
<dbReference type="GO" id="GO:0007526">
    <property type="term" value="P:larval somatic muscle development"/>
    <property type="evidence" value="ECO:0007669"/>
    <property type="project" value="UniProtKB-ARBA"/>
</dbReference>
<dbReference type="SUPFAM" id="SSF54695">
    <property type="entry name" value="POZ domain"/>
    <property type="match status" value="1"/>
</dbReference>
<keyword evidence="8" id="KW-1185">Reference proteome</keyword>
<sequence length="59" mass="6744">MGSSERLHVRWNEYEANIKAEFSVFRQNADFFDVTLAVGSNRLRAHKIILSAFSPLLCS</sequence>
<dbReference type="GO" id="GO:0045467">
    <property type="term" value="P:R7 cell development"/>
    <property type="evidence" value="ECO:0007669"/>
    <property type="project" value="UniProtKB-ARBA"/>
</dbReference>
<accession>A0A7T8KKY9</accession>
<dbReference type="OrthoDB" id="45365at2759"/>
<protein>
    <submittedName>
        <fullName evidence="7">LOC100869307</fullName>
    </submittedName>
</protein>
<dbReference type="GO" id="GO:0016199">
    <property type="term" value="P:axon midline choice point recognition"/>
    <property type="evidence" value="ECO:0007669"/>
    <property type="project" value="UniProtKB-ARBA"/>
</dbReference>
<dbReference type="PROSITE" id="PS50097">
    <property type="entry name" value="BTB"/>
    <property type="match status" value="1"/>
</dbReference>
<evidence type="ECO:0000256" key="3">
    <source>
        <dbReference type="ARBA" id="ARBA00022902"/>
    </source>
</evidence>
<keyword evidence="3" id="KW-0524">Neurogenesis</keyword>
<evidence type="ECO:0000256" key="5">
    <source>
        <dbReference type="ARBA" id="ARBA00037382"/>
    </source>
</evidence>
<keyword evidence="2" id="KW-0221">Differentiation</keyword>
<evidence type="ECO:0000313" key="8">
    <source>
        <dbReference type="Proteomes" id="UP000595437"/>
    </source>
</evidence>
<dbReference type="GO" id="GO:0048813">
    <property type="term" value="P:dendrite morphogenesis"/>
    <property type="evidence" value="ECO:0007669"/>
    <property type="project" value="UniProtKB-ARBA"/>
</dbReference>
<dbReference type="PANTHER" id="PTHR23110:SF111">
    <property type="entry name" value="LONGITUDINALS LACKING PROTEIN, ISOFORMS F_I_K_T"/>
    <property type="match status" value="1"/>
</dbReference>
<dbReference type="PANTHER" id="PTHR23110">
    <property type="entry name" value="BTB DOMAIN TRANSCRIPTION FACTOR"/>
    <property type="match status" value="1"/>
</dbReference>
<evidence type="ECO:0000256" key="1">
    <source>
        <dbReference type="ARBA" id="ARBA00022473"/>
    </source>
</evidence>
<dbReference type="AlphaFoldDB" id="A0A7T8KKY9"/>
<feature type="domain" description="BTB" evidence="6">
    <location>
        <begin position="32"/>
        <end position="59"/>
    </location>
</feature>
<dbReference type="InterPro" id="IPR000210">
    <property type="entry name" value="BTB/POZ_dom"/>
</dbReference>
<dbReference type="GO" id="GO:0035167">
    <property type="term" value="P:larval lymph gland hemopoiesis"/>
    <property type="evidence" value="ECO:0007669"/>
    <property type="project" value="UniProtKB-ARBA"/>
</dbReference>
<keyword evidence="1" id="KW-0217">Developmental protein</keyword>
<name>A0A7T8KKY9_CALRO</name>
<dbReference type="EMBL" id="CP045891">
    <property type="protein sequence ID" value="QQP57638.1"/>
    <property type="molecule type" value="Genomic_DNA"/>
</dbReference>
<dbReference type="Gene3D" id="3.30.710.10">
    <property type="entry name" value="Potassium Channel Kv1.1, Chain A"/>
    <property type="match status" value="1"/>
</dbReference>